<dbReference type="NCBIfam" id="NF037970">
    <property type="entry name" value="vanZ_1"/>
    <property type="match status" value="1"/>
</dbReference>
<feature type="transmembrane region" description="Helical" evidence="1">
    <location>
        <begin position="87"/>
        <end position="105"/>
    </location>
</feature>
<sequence length="139" mass="16203">MHFKIFLVIFWAAGILVVMTTSNAEAFLYNQILHYELDLSPNFIDLFRLNDVALTDNFYLIQKLGHLLSFGILYMLLYNWLHTHSKALWYCIAFAISSEIIQLFFERNGRIFDMGVDFIGILLAYIITVIVTARKTKVQ</sequence>
<keyword evidence="4" id="KW-1185">Reference proteome</keyword>
<evidence type="ECO:0000313" key="3">
    <source>
        <dbReference type="EMBL" id="MFC3210725.1"/>
    </source>
</evidence>
<proteinExistence type="predicted"/>
<evidence type="ECO:0000256" key="1">
    <source>
        <dbReference type="SAM" id="Phobius"/>
    </source>
</evidence>
<keyword evidence="1" id="KW-1133">Transmembrane helix</keyword>
<organism evidence="3 4">
    <name type="scientific">Planomicrobium okeanokoites</name>
    <name type="common">Planococcus okeanokoites</name>
    <name type="synonym">Flavobacterium okeanokoites</name>
    <dbReference type="NCBI Taxonomy" id="244"/>
    <lineage>
        <taxon>Bacteria</taxon>
        <taxon>Bacillati</taxon>
        <taxon>Bacillota</taxon>
        <taxon>Bacilli</taxon>
        <taxon>Bacillales</taxon>
        <taxon>Caryophanaceae</taxon>
        <taxon>Planomicrobium</taxon>
    </lineage>
</organism>
<comment type="caution">
    <text evidence="3">The sequence shown here is derived from an EMBL/GenBank/DDBJ whole genome shotgun (WGS) entry which is preliminary data.</text>
</comment>
<feature type="domain" description="VanZ-like" evidence="2">
    <location>
        <begin position="5"/>
        <end position="131"/>
    </location>
</feature>
<dbReference type="Proteomes" id="UP001595625">
    <property type="component" value="Unassembled WGS sequence"/>
</dbReference>
<gene>
    <name evidence="3" type="ORF">ACFOEJ_06565</name>
</gene>
<dbReference type="EMBL" id="JBHRUJ010000010">
    <property type="protein sequence ID" value="MFC3210725.1"/>
    <property type="molecule type" value="Genomic_DNA"/>
</dbReference>
<evidence type="ECO:0000259" key="2">
    <source>
        <dbReference type="Pfam" id="PF04892"/>
    </source>
</evidence>
<accession>A0ABV7KMQ8</accession>
<dbReference type="InterPro" id="IPR006976">
    <property type="entry name" value="VanZ-like"/>
</dbReference>
<name>A0ABV7KMQ8_PLAOK</name>
<evidence type="ECO:0000313" key="4">
    <source>
        <dbReference type="Proteomes" id="UP001595625"/>
    </source>
</evidence>
<dbReference type="Pfam" id="PF04892">
    <property type="entry name" value="VanZ"/>
    <property type="match status" value="1"/>
</dbReference>
<feature type="transmembrane region" description="Helical" evidence="1">
    <location>
        <begin position="111"/>
        <end position="133"/>
    </location>
</feature>
<dbReference type="RefSeq" id="WP_101803378.1">
    <property type="nucleotide sequence ID" value="NZ_CANMQG010000003.1"/>
</dbReference>
<keyword evidence="1" id="KW-0472">Membrane</keyword>
<protein>
    <submittedName>
        <fullName evidence="3">VanZ family protein</fullName>
    </submittedName>
</protein>
<reference evidence="4" key="1">
    <citation type="journal article" date="2019" name="Int. J. Syst. Evol. Microbiol.">
        <title>The Global Catalogue of Microorganisms (GCM) 10K type strain sequencing project: providing services to taxonomists for standard genome sequencing and annotation.</title>
        <authorList>
            <consortium name="The Broad Institute Genomics Platform"/>
            <consortium name="The Broad Institute Genome Sequencing Center for Infectious Disease"/>
            <person name="Wu L."/>
            <person name="Ma J."/>
        </authorList>
    </citation>
    <scope>NUCLEOTIDE SEQUENCE [LARGE SCALE GENOMIC DNA]</scope>
    <source>
        <strain evidence="4">CCM 320</strain>
    </source>
</reference>
<feature type="transmembrane region" description="Helical" evidence="1">
    <location>
        <begin position="58"/>
        <end position="80"/>
    </location>
</feature>
<keyword evidence="1" id="KW-0812">Transmembrane</keyword>